<proteinExistence type="predicted"/>
<organism evidence="1 2">
    <name type="scientific">Hevea brasiliensis</name>
    <name type="common">Para rubber tree</name>
    <name type="synonym">Siphonia brasiliensis</name>
    <dbReference type="NCBI Taxonomy" id="3981"/>
    <lineage>
        <taxon>Eukaryota</taxon>
        <taxon>Viridiplantae</taxon>
        <taxon>Streptophyta</taxon>
        <taxon>Embryophyta</taxon>
        <taxon>Tracheophyta</taxon>
        <taxon>Spermatophyta</taxon>
        <taxon>Magnoliopsida</taxon>
        <taxon>eudicotyledons</taxon>
        <taxon>Gunneridae</taxon>
        <taxon>Pentapetalae</taxon>
        <taxon>rosids</taxon>
        <taxon>fabids</taxon>
        <taxon>Malpighiales</taxon>
        <taxon>Euphorbiaceae</taxon>
        <taxon>Crotonoideae</taxon>
        <taxon>Micrandreae</taxon>
        <taxon>Hevea</taxon>
    </lineage>
</organism>
<dbReference type="Proteomes" id="UP000467840">
    <property type="component" value="Chromosome 10"/>
</dbReference>
<dbReference type="AlphaFoldDB" id="A0A6A6N2N1"/>
<evidence type="ECO:0000313" key="2">
    <source>
        <dbReference type="Proteomes" id="UP000467840"/>
    </source>
</evidence>
<name>A0A6A6N2N1_HEVBR</name>
<protein>
    <submittedName>
        <fullName evidence="1">Uncharacterized protein</fullName>
    </submittedName>
</protein>
<reference evidence="1 2" key="1">
    <citation type="journal article" date="2020" name="Mol. Plant">
        <title>The Chromosome-Based Rubber Tree Genome Provides New Insights into Spurge Genome Evolution and Rubber Biosynthesis.</title>
        <authorList>
            <person name="Liu J."/>
            <person name="Shi C."/>
            <person name="Shi C.C."/>
            <person name="Li W."/>
            <person name="Zhang Q.J."/>
            <person name="Zhang Y."/>
            <person name="Li K."/>
            <person name="Lu H.F."/>
            <person name="Shi C."/>
            <person name="Zhu S.T."/>
            <person name="Xiao Z.Y."/>
            <person name="Nan H."/>
            <person name="Yue Y."/>
            <person name="Zhu X.G."/>
            <person name="Wu Y."/>
            <person name="Hong X.N."/>
            <person name="Fan G.Y."/>
            <person name="Tong Y."/>
            <person name="Zhang D."/>
            <person name="Mao C.L."/>
            <person name="Liu Y.L."/>
            <person name="Hao S.J."/>
            <person name="Liu W.Q."/>
            <person name="Lv M.Q."/>
            <person name="Zhang H.B."/>
            <person name="Liu Y."/>
            <person name="Hu-Tang G.R."/>
            <person name="Wang J.P."/>
            <person name="Wang J.H."/>
            <person name="Sun Y.H."/>
            <person name="Ni S.B."/>
            <person name="Chen W.B."/>
            <person name="Zhang X.C."/>
            <person name="Jiao Y.N."/>
            <person name="Eichler E.E."/>
            <person name="Li G.H."/>
            <person name="Liu X."/>
            <person name="Gao L.Z."/>
        </authorList>
    </citation>
    <scope>NUCLEOTIDE SEQUENCE [LARGE SCALE GENOMIC DNA]</scope>
    <source>
        <strain evidence="2">cv. GT1</strain>
        <tissue evidence="1">Leaf</tissue>
    </source>
</reference>
<comment type="caution">
    <text evidence="1">The sequence shown here is derived from an EMBL/GenBank/DDBJ whole genome shotgun (WGS) entry which is preliminary data.</text>
</comment>
<dbReference type="EMBL" id="JAAGAX010000003">
    <property type="protein sequence ID" value="KAF2320442.1"/>
    <property type="molecule type" value="Genomic_DNA"/>
</dbReference>
<evidence type="ECO:0000313" key="1">
    <source>
        <dbReference type="EMBL" id="KAF2320442.1"/>
    </source>
</evidence>
<keyword evidence="2" id="KW-1185">Reference proteome</keyword>
<sequence length="52" mass="6049">MNELYLDNSASVASTVERIMKSLRLVITQLRRLLEVSRSDIERRQSLTEKQA</sequence>
<gene>
    <name evidence="1" type="ORF">GH714_027524</name>
</gene>
<accession>A0A6A6N2N1</accession>